<proteinExistence type="inferred from homology"/>
<keyword evidence="3" id="KW-0687">Ribonucleoprotein</keyword>
<evidence type="ECO:0000256" key="2">
    <source>
        <dbReference type="ARBA" id="ARBA00022980"/>
    </source>
</evidence>
<dbReference type="GO" id="GO:1990904">
    <property type="term" value="C:ribonucleoprotein complex"/>
    <property type="evidence" value="ECO:0007669"/>
    <property type="project" value="UniProtKB-KW"/>
</dbReference>
<gene>
    <name evidence="4" type="ORF">CUNI_LOCUS18969</name>
</gene>
<accession>A0A8S4A4T1</accession>
<evidence type="ECO:0000313" key="4">
    <source>
        <dbReference type="EMBL" id="CAG5133411.1"/>
    </source>
</evidence>
<sequence>MKPNAKKPSRVIVEKYYTKPTSDFHTNTDNYVPELFALELEILEADADTKEMFKVTQPTPAFVGGRAHTTGLRT</sequence>
<dbReference type="GO" id="GO:0005840">
    <property type="term" value="C:ribosome"/>
    <property type="evidence" value="ECO:0007669"/>
    <property type="project" value="UniProtKB-KW"/>
</dbReference>
<keyword evidence="5" id="KW-1185">Reference proteome</keyword>
<evidence type="ECO:0000256" key="1">
    <source>
        <dbReference type="ARBA" id="ARBA00010444"/>
    </source>
</evidence>
<dbReference type="GO" id="GO:0003735">
    <property type="term" value="F:structural constituent of ribosome"/>
    <property type="evidence" value="ECO:0007669"/>
    <property type="project" value="InterPro"/>
</dbReference>
<comment type="similarity">
    <text evidence="1">Belongs to the eukaryotic ribosomal protein eS17 family.</text>
</comment>
<organism evidence="4 5">
    <name type="scientific">Candidula unifasciata</name>
    <dbReference type="NCBI Taxonomy" id="100452"/>
    <lineage>
        <taxon>Eukaryota</taxon>
        <taxon>Metazoa</taxon>
        <taxon>Spiralia</taxon>
        <taxon>Lophotrochozoa</taxon>
        <taxon>Mollusca</taxon>
        <taxon>Gastropoda</taxon>
        <taxon>Heterobranchia</taxon>
        <taxon>Euthyneura</taxon>
        <taxon>Panpulmonata</taxon>
        <taxon>Eupulmonata</taxon>
        <taxon>Stylommatophora</taxon>
        <taxon>Helicina</taxon>
        <taxon>Helicoidea</taxon>
        <taxon>Geomitridae</taxon>
        <taxon>Candidula</taxon>
    </lineage>
</organism>
<dbReference type="EMBL" id="CAJHNH020006190">
    <property type="protein sequence ID" value="CAG5133411.1"/>
    <property type="molecule type" value="Genomic_DNA"/>
</dbReference>
<dbReference type="Proteomes" id="UP000678393">
    <property type="component" value="Unassembled WGS sequence"/>
</dbReference>
<dbReference type="AlphaFoldDB" id="A0A8S4A4T1"/>
<dbReference type="InterPro" id="IPR036401">
    <property type="entry name" value="Ribosomal_eS17_sf"/>
</dbReference>
<name>A0A8S4A4T1_9EUPU</name>
<keyword evidence="2" id="KW-0689">Ribosomal protein</keyword>
<evidence type="ECO:0000256" key="3">
    <source>
        <dbReference type="ARBA" id="ARBA00023274"/>
    </source>
</evidence>
<reference evidence="4" key="1">
    <citation type="submission" date="2021-04" db="EMBL/GenBank/DDBJ databases">
        <authorList>
            <consortium name="Molecular Ecology Group"/>
        </authorList>
    </citation>
    <scope>NUCLEOTIDE SEQUENCE</scope>
</reference>
<comment type="caution">
    <text evidence="4">The sequence shown here is derived from an EMBL/GenBank/DDBJ whole genome shotgun (WGS) entry which is preliminary data.</text>
</comment>
<dbReference type="Pfam" id="PF00833">
    <property type="entry name" value="Ribosomal_S17e"/>
    <property type="match status" value="1"/>
</dbReference>
<dbReference type="Gene3D" id="1.10.60.20">
    <property type="entry name" value="Ribosomal protein S17e-like"/>
    <property type="match status" value="1"/>
</dbReference>
<dbReference type="GO" id="GO:0006412">
    <property type="term" value="P:translation"/>
    <property type="evidence" value="ECO:0007669"/>
    <property type="project" value="InterPro"/>
</dbReference>
<evidence type="ECO:0000313" key="5">
    <source>
        <dbReference type="Proteomes" id="UP000678393"/>
    </source>
</evidence>
<dbReference type="InterPro" id="IPR001210">
    <property type="entry name" value="Ribosomal_eS17"/>
</dbReference>
<protein>
    <submittedName>
        <fullName evidence="4">Uncharacterized protein</fullName>
    </submittedName>
</protein>